<dbReference type="Proteomes" id="UP000326611">
    <property type="component" value="Unassembled WGS sequence"/>
</dbReference>
<evidence type="ECO:0000313" key="1">
    <source>
        <dbReference type="EMBL" id="VVP89973.1"/>
    </source>
</evidence>
<name>A0A5E7T2S4_PSEFL</name>
<organism evidence="1 2">
    <name type="scientific">Pseudomonas fluorescens</name>
    <dbReference type="NCBI Taxonomy" id="294"/>
    <lineage>
        <taxon>Bacteria</taxon>
        <taxon>Pseudomonadati</taxon>
        <taxon>Pseudomonadota</taxon>
        <taxon>Gammaproteobacteria</taxon>
        <taxon>Pseudomonadales</taxon>
        <taxon>Pseudomonadaceae</taxon>
        <taxon>Pseudomonas</taxon>
    </lineage>
</organism>
<dbReference type="EMBL" id="CABVIY010000004">
    <property type="protein sequence ID" value="VVP89973.1"/>
    <property type="molecule type" value="Genomic_DNA"/>
</dbReference>
<dbReference type="RefSeq" id="WP_150771173.1">
    <property type="nucleotide sequence ID" value="NZ_CABVIY010000004.1"/>
</dbReference>
<evidence type="ECO:0000313" key="2">
    <source>
        <dbReference type="Proteomes" id="UP000326611"/>
    </source>
</evidence>
<gene>
    <name evidence="1" type="ORF">PS918_03137</name>
</gene>
<dbReference type="AlphaFoldDB" id="A0A5E7T2S4"/>
<proteinExistence type="predicted"/>
<protein>
    <submittedName>
        <fullName evidence="1">Uncharacterized protein</fullName>
    </submittedName>
</protein>
<sequence>MPLQSNIDKAELLRTFADNERLSTSQKRVLRTKVKIALKKTTFPSGVVNHWCVPMHRSVTKVDRENFLNILGHIEQSNEQDLGDVKWLFDAMVI</sequence>
<accession>A0A5E7T2S4</accession>
<reference evidence="1 2" key="1">
    <citation type="submission" date="2019-09" db="EMBL/GenBank/DDBJ databases">
        <authorList>
            <person name="Chandra G."/>
            <person name="Truman W A."/>
        </authorList>
    </citation>
    <scope>NUCLEOTIDE SEQUENCE [LARGE SCALE GENOMIC DNA]</scope>
    <source>
        <strain evidence="1">PS918</strain>
    </source>
</reference>